<sequence>MKHLMVAATLLLASGTVSFADGLFWVVGNRATGKCAIVTSNPVIIGDIWFGDGPYKSKADAKLARSTIRVCPPVTPEEEKQEEGAN</sequence>
<dbReference type="AlphaFoldDB" id="A0A1C3V4B0"/>
<protein>
    <submittedName>
        <fullName evidence="2">Uncharacterized protein</fullName>
    </submittedName>
</protein>
<gene>
    <name evidence="2" type="ORF">GA0061099_1003149</name>
</gene>
<accession>A0A1C3V4B0</accession>
<evidence type="ECO:0000313" key="3">
    <source>
        <dbReference type="Proteomes" id="UP000183174"/>
    </source>
</evidence>
<feature type="chain" id="PRO_5008683869" evidence="1">
    <location>
        <begin position="20"/>
        <end position="86"/>
    </location>
</feature>
<dbReference type="RefSeq" id="WP_036021163.1">
    <property type="nucleotide sequence ID" value="NZ_CP104173.1"/>
</dbReference>
<feature type="signal peptide" evidence="1">
    <location>
        <begin position="1"/>
        <end position="19"/>
    </location>
</feature>
<evidence type="ECO:0000256" key="1">
    <source>
        <dbReference type="SAM" id="SignalP"/>
    </source>
</evidence>
<keyword evidence="1" id="KW-0732">Signal</keyword>
<evidence type="ECO:0000313" key="2">
    <source>
        <dbReference type="EMBL" id="SCB22535.1"/>
    </source>
</evidence>
<dbReference type="Proteomes" id="UP000183174">
    <property type="component" value="Unassembled WGS sequence"/>
</dbReference>
<proteinExistence type="predicted"/>
<reference evidence="2 3" key="1">
    <citation type="submission" date="2016-08" db="EMBL/GenBank/DDBJ databases">
        <authorList>
            <person name="Seilhamer J.J."/>
        </authorList>
    </citation>
    <scope>NUCLEOTIDE SEQUENCE [LARGE SCALE GENOMIC DNA]</scope>
    <source>
        <strain evidence="2 3">CCBAU 10071</strain>
    </source>
</reference>
<dbReference type="GeneID" id="93180120"/>
<dbReference type="EMBL" id="FMAE01000003">
    <property type="protein sequence ID" value="SCB22535.1"/>
    <property type="molecule type" value="Genomic_DNA"/>
</dbReference>
<name>A0A1C3V4B0_9BRAD</name>
<organism evidence="2 3">
    <name type="scientific">Bradyrhizobium yuanmingense</name>
    <dbReference type="NCBI Taxonomy" id="108015"/>
    <lineage>
        <taxon>Bacteria</taxon>
        <taxon>Pseudomonadati</taxon>
        <taxon>Pseudomonadota</taxon>
        <taxon>Alphaproteobacteria</taxon>
        <taxon>Hyphomicrobiales</taxon>
        <taxon>Nitrobacteraceae</taxon>
        <taxon>Bradyrhizobium</taxon>
    </lineage>
</organism>